<evidence type="ECO:0000313" key="9">
    <source>
        <dbReference type="EMBL" id="MBO8427269.1"/>
    </source>
</evidence>
<comment type="similarity">
    <text evidence="1 6">Belongs to the peptidase M42 family.</text>
</comment>
<gene>
    <name evidence="9" type="ORF">IAC58_01755</name>
</gene>
<protein>
    <submittedName>
        <fullName evidence="9">Uncharacterized protein</fullName>
    </submittedName>
</protein>
<dbReference type="InterPro" id="IPR051464">
    <property type="entry name" value="Peptidase_M42_aminopept"/>
</dbReference>
<dbReference type="Gene3D" id="2.40.30.40">
    <property type="entry name" value="Peptidase M42, domain 2"/>
    <property type="match status" value="1"/>
</dbReference>
<comment type="cofactor">
    <cofactor evidence="8">
        <name>a divalent metal cation</name>
        <dbReference type="ChEBI" id="CHEBI:60240"/>
    </cofactor>
    <text evidence="8">Binds 2 divalent metal cations per subunit.</text>
</comment>
<feature type="active site" description="Proton acceptor" evidence="7">
    <location>
        <position position="203"/>
    </location>
</feature>
<dbReference type="EMBL" id="JADIMY010000035">
    <property type="protein sequence ID" value="MBO8427269.1"/>
    <property type="molecule type" value="Genomic_DNA"/>
</dbReference>
<feature type="binding site" evidence="8">
    <location>
        <position position="65"/>
    </location>
    <ligand>
        <name>Zn(2+)</name>
        <dbReference type="ChEBI" id="CHEBI:29105"/>
        <label>1</label>
    </ligand>
</feature>
<dbReference type="GO" id="GO:0046872">
    <property type="term" value="F:metal ion binding"/>
    <property type="evidence" value="ECO:0007669"/>
    <property type="project" value="UniProtKB-UniRule"/>
</dbReference>
<evidence type="ECO:0000256" key="3">
    <source>
        <dbReference type="ARBA" id="ARBA00022670"/>
    </source>
</evidence>
<keyword evidence="3" id="KW-0645">Protease</keyword>
<evidence type="ECO:0000256" key="8">
    <source>
        <dbReference type="PIRSR" id="PIRSR001123-2"/>
    </source>
</evidence>
<evidence type="ECO:0000256" key="6">
    <source>
        <dbReference type="PIRNR" id="PIRNR001123"/>
    </source>
</evidence>
<keyword evidence="2" id="KW-0031">Aminopeptidase</keyword>
<dbReference type="Proteomes" id="UP000823613">
    <property type="component" value="Unassembled WGS sequence"/>
</dbReference>
<dbReference type="InterPro" id="IPR023367">
    <property type="entry name" value="Peptidase_M42_dom2"/>
</dbReference>
<evidence type="ECO:0000313" key="10">
    <source>
        <dbReference type="Proteomes" id="UP000823613"/>
    </source>
</evidence>
<proteinExistence type="inferred from homology"/>
<dbReference type="InterPro" id="IPR008007">
    <property type="entry name" value="Peptidase_M42"/>
</dbReference>
<feature type="binding site" evidence="8">
    <location>
        <position position="312"/>
    </location>
    <ligand>
        <name>Zn(2+)</name>
        <dbReference type="ChEBI" id="CHEBI:29105"/>
        <label>2</label>
    </ligand>
</feature>
<reference evidence="9" key="2">
    <citation type="journal article" date="2021" name="PeerJ">
        <title>Extensive microbial diversity within the chicken gut microbiome revealed by metagenomics and culture.</title>
        <authorList>
            <person name="Gilroy R."/>
            <person name="Ravi A."/>
            <person name="Getino M."/>
            <person name="Pursley I."/>
            <person name="Horton D.L."/>
            <person name="Alikhan N.F."/>
            <person name="Baker D."/>
            <person name="Gharbi K."/>
            <person name="Hall N."/>
            <person name="Watson M."/>
            <person name="Adriaenssens E.M."/>
            <person name="Foster-Nyarko E."/>
            <person name="Jarju S."/>
            <person name="Secka A."/>
            <person name="Antonio M."/>
            <person name="Oren A."/>
            <person name="Chaudhuri R.R."/>
            <person name="La Ragione R."/>
            <person name="Hildebrand F."/>
            <person name="Pallen M.J."/>
        </authorList>
    </citation>
    <scope>NUCLEOTIDE SEQUENCE</scope>
    <source>
        <strain evidence="9">11159</strain>
    </source>
</reference>
<keyword evidence="5" id="KW-0378">Hydrolase</keyword>
<feature type="binding site" evidence="8">
    <location>
        <position position="204"/>
    </location>
    <ligand>
        <name>Zn(2+)</name>
        <dbReference type="ChEBI" id="CHEBI:29105"/>
        <label>2</label>
    </ligand>
</feature>
<feature type="binding site" evidence="8">
    <location>
        <position position="171"/>
    </location>
    <ligand>
        <name>Zn(2+)</name>
        <dbReference type="ChEBI" id="CHEBI:29105"/>
        <label>2</label>
    </ligand>
</feature>
<feature type="binding site" evidence="8">
    <location>
        <position position="171"/>
    </location>
    <ligand>
        <name>Zn(2+)</name>
        <dbReference type="ChEBI" id="CHEBI:29105"/>
        <label>1</label>
    </ligand>
</feature>
<dbReference type="GO" id="GO:0004177">
    <property type="term" value="F:aminopeptidase activity"/>
    <property type="evidence" value="ECO:0007669"/>
    <property type="project" value="UniProtKB-UniRule"/>
</dbReference>
<keyword evidence="4 8" id="KW-0479">Metal-binding</keyword>
<dbReference type="AlphaFoldDB" id="A0A9D9DGL0"/>
<dbReference type="PANTHER" id="PTHR32481:SF0">
    <property type="entry name" value="AMINOPEPTIDASE YPDE-RELATED"/>
    <property type="match status" value="1"/>
</dbReference>
<evidence type="ECO:0000256" key="1">
    <source>
        <dbReference type="ARBA" id="ARBA00006272"/>
    </source>
</evidence>
<reference evidence="9" key="1">
    <citation type="submission" date="2020-10" db="EMBL/GenBank/DDBJ databases">
        <authorList>
            <person name="Gilroy R."/>
        </authorList>
    </citation>
    <scope>NUCLEOTIDE SEQUENCE</scope>
    <source>
        <strain evidence="9">11159</strain>
    </source>
</reference>
<evidence type="ECO:0000256" key="4">
    <source>
        <dbReference type="ARBA" id="ARBA00022723"/>
    </source>
</evidence>
<dbReference type="Gene3D" id="3.40.630.10">
    <property type="entry name" value="Zn peptidases"/>
    <property type="match status" value="1"/>
</dbReference>
<dbReference type="PIRSF" id="PIRSF001123">
    <property type="entry name" value="PepA_GA"/>
    <property type="match status" value="1"/>
</dbReference>
<sequence>MDLIKILKVFTELSGPSGFEDELSSLIFNLFKDFKEVNVVKDEFNNVYVSYLHSEDKPTIALFSHIDEVGFIISDITEDGFIKFKALGGWSKFNLSPMKVKIMRKDKIEVTGIIPSEFSSSNFTIDDLYIDVGASSKEDVLNLGINIGDYVVPDTKFTRLSDDKIISKALDDRICASALVKFLFNIINRKNKCNVIGVFTSQEEVGCRGAKISSKNIDFDLGIAIDVTDSFDIPSLDKYDCKIGNGIALSVIDQGTIGHRGLINYLFKIFKNNKVKISYDPMTLGGTDSSEINITKNGLVNCTISLPVRYMHSPYTIASLSDVNTLISALKVLVNNLTYKEFNKIIESKFKPICK</sequence>
<evidence type="ECO:0000256" key="5">
    <source>
        <dbReference type="ARBA" id="ARBA00022801"/>
    </source>
</evidence>
<name>A0A9D9DGL0_9BACL</name>
<feature type="binding site" evidence="8">
    <location>
        <position position="226"/>
    </location>
    <ligand>
        <name>Zn(2+)</name>
        <dbReference type="ChEBI" id="CHEBI:29105"/>
        <label>1</label>
    </ligand>
</feature>
<dbReference type="Pfam" id="PF05343">
    <property type="entry name" value="Peptidase_M42"/>
    <property type="match status" value="1"/>
</dbReference>
<evidence type="ECO:0000256" key="7">
    <source>
        <dbReference type="PIRSR" id="PIRSR001123-1"/>
    </source>
</evidence>
<dbReference type="SUPFAM" id="SSF101821">
    <property type="entry name" value="Aminopeptidase/glucanase lid domain"/>
    <property type="match status" value="1"/>
</dbReference>
<dbReference type="PANTHER" id="PTHR32481">
    <property type="entry name" value="AMINOPEPTIDASE"/>
    <property type="match status" value="1"/>
</dbReference>
<dbReference type="SUPFAM" id="SSF53187">
    <property type="entry name" value="Zn-dependent exopeptidases"/>
    <property type="match status" value="1"/>
</dbReference>
<accession>A0A9D9DGL0</accession>
<dbReference type="GO" id="GO:0006508">
    <property type="term" value="P:proteolysis"/>
    <property type="evidence" value="ECO:0007669"/>
    <property type="project" value="UniProtKB-KW"/>
</dbReference>
<organism evidence="9 10">
    <name type="scientific">Candidatus Onthovivens merdipullorum</name>
    <dbReference type="NCBI Taxonomy" id="2840889"/>
    <lineage>
        <taxon>Bacteria</taxon>
        <taxon>Bacillati</taxon>
        <taxon>Bacillota</taxon>
        <taxon>Bacilli</taxon>
        <taxon>Bacillales</taxon>
        <taxon>Candidatus Onthovivens</taxon>
    </lineage>
</organism>
<comment type="caution">
    <text evidence="9">The sequence shown here is derived from an EMBL/GenBank/DDBJ whole genome shotgun (WGS) entry which is preliminary data.</text>
</comment>
<evidence type="ECO:0000256" key="2">
    <source>
        <dbReference type="ARBA" id="ARBA00022438"/>
    </source>
</evidence>